<evidence type="ECO:0000313" key="1">
    <source>
        <dbReference type="EMBL" id="RKK19745.1"/>
    </source>
</evidence>
<dbReference type="InterPro" id="IPR029058">
    <property type="entry name" value="AB_hydrolase_fold"/>
</dbReference>
<dbReference type="PANTHER" id="PTHR46082:SF6">
    <property type="entry name" value="AAA+ ATPASE DOMAIN-CONTAINING PROTEIN-RELATED"/>
    <property type="match status" value="1"/>
</dbReference>
<organism evidence="1">
    <name type="scientific">Fusarium oxysporum f. sp. cepae</name>
    <dbReference type="NCBI Taxonomy" id="396571"/>
    <lineage>
        <taxon>Eukaryota</taxon>
        <taxon>Fungi</taxon>
        <taxon>Dikarya</taxon>
        <taxon>Ascomycota</taxon>
        <taxon>Pezizomycotina</taxon>
        <taxon>Sordariomycetes</taxon>
        <taxon>Hypocreomycetidae</taxon>
        <taxon>Hypocreales</taxon>
        <taxon>Nectriaceae</taxon>
        <taxon>Fusarium</taxon>
        <taxon>Fusarium oxysporum species complex</taxon>
    </lineage>
</organism>
<comment type="caution">
    <text evidence="1">The sequence shown here is derived from an EMBL/GenBank/DDBJ whole genome shotgun (WGS) entry which is preliminary data.</text>
</comment>
<gene>
    <name evidence="1" type="ORF">BFJ65_g6459</name>
</gene>
<accession>A0A3L6NMG4</accession>
<dbReference type="SUPFAM" id="SSF53474">
    <property type="entry name" value="alpha/beta-Hydrolases"/>
    <property type="match status" value="1"/>
</dbReference>
<dbReference type="EMBL" id="MRCU01000004">
    <property type="protein sequence ID" value="RKK19745.1"/>
    <property type="molecule type" value="Genomic_DNA"/>
</dbReference>
<dbReference type="Gene3D" id="3.40.50.1820">
    <property type="entry name" value="alpha/beta hydrolase"/>
    <property type="match status" value="1"/>
</dbReference>
<name>A0A3L6NMG4_FUSOX</name>
<evidence type="ECO:0008006" key="2">
    <source>
        <dbReference type="Google" id="ProtNLM"/>
    </source>
</evidence>
<dbReference type="InterPro" id="IPR053137">
    <property type="entry name" value="NLR-like"/>
</dbReference>
<dbReference type="Gene3D" id="1.25.40.10">
    <property type="entry name" value="Tetratricopeptide repeat domain"/>
    <property type="match status" value="3"/>
</dbReference>
<dbReference type="PRINTS" id="PR00381">
    <property type="entry name" value="KINESINLIGHT"/>
</dbReference>
<reference evidence="1" key="1">
    <citation type="journal article" date="2018" name="Sci. Rep.">
        <title>Characterisation of pathogen-specific regions and novel effector candidates in Fusarium oxysporum f. sp. cepae.</title>
        <authorList>
            <person name="Armitage A.D."/>
            <person name="Taylor A."/>
            <person name="Sobczyk M.K."/>
            <person name="Baxter L."/>
            <person name="Greenfield B.P."/>
            <person name="Bates H.J."/>
            <person name="Wilson F."/>
            <person name="Jackson A.C."/>
            <person name="Ott S."/>
            <person name="Harrison R.J."/>
            <person name="Clarkson J.P."/>
        </authorList>
    </citation>
    <scope>NUCLEOTIDE SEQUENCE [LARGE SCALE GENOMIC DNA]</scope>
    <source>
        <strain evidence="1">FoC_Fus2</strain>
    </source>
</reference>
<sequence length="1339" mass="152582">MPFKKGPVFRVTGLPVEQPDEELNTKLRAAIGDNLSDEEKSQLSFTATVIPSCYNDLERVALVEFHGGVPGFLSDLVANPLEDWAIEMGDIDINFDQHFLGFTQLYTPKPDAPVTADIIAITGLDGHPYGSWRGKGNLGRMWLRDFLSKDLPCCRTMIYGYNSKLSSHGIDTIMDYGRELIEELKKVRNSDELRQRPVFFIAHSFGGIILAHCLIKAVQTNEEDHPTIATLHRATYGMLLFGIPHKGLVVDDIQKMLAGEGNHPRSVLLQQIREKSDLLAFQLADFKNLIRDRKIVSFYETGQTKQLEFNNETKRWERTGSFVTAVETDSALLQLPDSMEEKIPLDSDHSMIVKFDNKNQRGYTSALDKLRQFEQDAPIVVAARLTQHGKQSAGVTFLVPYTENPNFVDRPEIFEKLKLQLGFGQRLATANTQLRVSLYGLGGVGKTQIALAYIYWLRQKHPDVSVFWVHASSEERFRQSYASIADECNIPRRDDPKVNILVLVKEWLTKRFKRQWLMVIDNADDTQIFFHLQQETVRPQCERLGHYIPECAHGSILVTTRNKQAGSRLARGKPPIEVGNMTNHETNELVRTMLENNDIPDEEISGLATRLENLPLALAQAASFIHENGITIDDYIVLLDTSDIALVECLSEPFETVGRDSDTPHAVTATWIISFEQIQKQDRFAGEVLSLISLLHRQTIPREFITNHWQRKRVAEANESSQEVRVTKALGTLKAFCVVSEAKDHSLDMHRLVQLVARKWLVMKGKMEEFAQHALKTVSDIYPYGEFETREVCLKYLPHAHAVLENESTGLVEGREERARLLHCVAGYFDYEGRWKEAEQYQIGAVKLRTEVLGEEHPDTLTSMGNLASIYSNQGRWKEAEELGVDVMETRKRVLGEEHPSTLMSMGNLASTYSNQGRWKEAKELQVDVMEISKRVLGEEHPSTLTSMGNLALIYSNQGRWKEAEELEVDVMEIRKRVLGEEHPYTLVSMNNLALTYQNQGRWKEAEELGVDVMETRKRVLGEEHPSTLTSMNNLASTYRNQGRWKEAEELEVDVMEISKRVLGEEHPDTLTSMGNLASTYWNQGRWKEAEELEVDVMEISKRVLGEEHPYTLTSMNNLALTYWNQGRWKEAEELEVDVMEIRKRVLGEEHPDTLTSMNNLASTYRNQGHWKEAEELEVDVMEISKRVLGEEHPDTLTSMGNLASTYRNQGHWKEAEELEVDVMEISKRVLGEEHPDTLTSMGNLASTYWNQGWWKEAEELEVDVMEIRKRVLGEEHPDTLASMANLAFTWKDSGRTKDALALMRCCVVLQQRVLGIEHPHTTSLVTSLAEWESTNDSS</sequence>
<dbReference type="Gene3D" id="3.40.50.300">
    <property type="entry name" value="P-loop containing nucleotide triphosphate hydrolases"/>
    <property type="match status" value="1"/>
</dbReference>
<dbReference type="InterPro" id="IPR027417">
    <property type="entry name" value="P-loop_NTPase"/>
</dbReference>
<dbReference type="SUPFAM" id="SSF48452">
    <property type="entry name" value="TPR-like"/>
    <property type="match status" value="4"/>
</dbReference>
<dbReference type="Proteomes" id="UP000270866">
    <property type="component" value="Chromosome 7"/>
</dbReference>
<dbReference type="NCBIfam" id="NF040586">
    <property type="entry name" value="FxSxx_TPR"/>
    <property type="match status" value="1"/>
</dbReference>
<proteinExistence type="predicted"/>
<dbReference type="PANTHER" id="PTHR46082">
    <property type="entry name" value="ATP/GTP-BINDING PROTEIN-RELATED"/>
    <property type="match status" value="1"/>
</dbReference>
<protein>
    <recommendedName>
        <fullName evidence="2">NB-ARC domain-containing protein</fullName>
    </recommendedName>
</protein>
<dbReference type="SUPFAM" id="SSF52540">
    <property type="entry name" value="P-loop containing nucleoside triphosphate hydrolases"/>
    <property type="match status" value="1"/>
</dbReference>
<dbReference type="Pfam" id="PF13374">
    <property type="entry name" value="TPR_10"/>
    <property type="match status" value="8"/>
</dbReference>
<dbReference type="InterPro" id="IPR011990">
    <property type="entry name" value="TPR-like_helical_dom_sf"/>
</dbReference>
<dbReference type="Pfam" id="PF13424">
    <property type="entry name" value="TPR_12"/>
    <property type="match status" value="2"/>
</dbReference>